<dbReference type="EnsemblMetazoa" id="G25532.3">
    <property type="protein sequence ID" value="G25532.3:cds"/>
    <property type="gene ID" value="G25532"/>
</dbReference>
<feature type="chain" id="PRO_5036456585" description="EGF-like domain-containing protein" evidence="6">
    <location>
        <begin position="22"/>
        <end position="851"/>
    </location>
</feature>
<evidence type="ECO:0000313" key="9">
    <source>
        <dbReference type="Proteomes" id="UP000005408"/>
    </source>
</evidence>
<dbReference type="SUPFAM" id="SSF57184">
    <property type="entry name" value="Growth factor receptor domain"/>
    <property type="match status" value="1"/>
</dbReference>
<dbReference type="InterPro" id="IPR018097">
    <property type="entry name" value="EGF_Ca-bd_CS"/>
</dbReference>
<keyword evidence="9" id="KW-1185">Reference proteome</keyword>
<proteinExistence type="predicted"/>
<evidence type="ECO:0000256" key="4">
    <source>
        <dbReference type="ARBA" id="ARBA00023157"/>
    </source>
</evidence>
<dbReference type="OrthoDB" id="10060424at2759"/>
<dbReference type="SMART" id="SM00181">
    <property type="entry name" value="EGF"/>
    <property type="match status" value="6"/>
</dbReference>
<feature type="domain" description="EGF-like" evidence="7">
    <location>
        <begin position="678"/>
        <end position="719"/>
    </location>
</feature>
<evidence type="ECO:0000256" key="1">
    <source>
        <dbReference type="ARBA" id="ARBA00022536"/>
    </source>
</evidence>
<evidence type="ECO:0000256" key="6">
    <source>
        <dbReference type="SAM" id="SignalP"/>
    </source>
</evidence>
<keyword evidence="4" id="KW-1015">Disulfide bond</keyword>
<dbReference type="Pfam" id="PF07645">
    <property type="entry name" value="EGF_CA"/>
    <property type="match status" value="2"/>
</dbReference>
<sequence>MRCTSFVETLFFTLTVHWTNPASLGASGASNFCPDNVGCQHGCFLIDNRPQCICYRGYSLQTDGQSCKPTMATRNDGRRRSTSITNQIDTRSPHVQAFRVSQGCRKNMCTIHSDKREPSNSKKSCPPNFKIVENNGFRTCVWQGNRSVYQILTKNNPSTRTIKKLANKDMGKYTENIRVGRSKLTDRDNKIKRVQHLAILQKYNEDRRKHWCQEDEVLVLTIEGAICRKECKNGQIVSESGKQCLNPPSKVTGKVCPVGHKPTQTTIGIVCEKIPESSRLASSSRCTANERLIHLQTGSICVRGKSRRPICKDGEDLIQQGKEFYCVLSRSKGNSKCSSQEEEMQTDRGSECRPIACPEGLAPFRTPAGIVCRFVTHNIKAPRLNTEKTTCSQGQILVQTEKGEECWFSSDSSTLETKCPPGQVLVGGTTCKDPRLLSPDETPCPIGQELVMTSDGVQCQYRRLRHGDLFVQRTRCPKEKVLAVELNRFVCQTVNRDLSGIICDSDEVVVQGPTDIIECVSEDQTNLVCEHGKLLTRTSLGYTCDQGTTEFTTNPRIECDQGQVFIVDEDGARCVTVEEESHLCGPGHQATQSTAGEVVCRKVSTLPAEPSSIKSSCNDDCFESNCDKNPIPGQGKGCADIESLRHVECLPECANGGSCENGRCVCPSGLSGPACHDDVDECALLPTNHCQFSCRNTFGSYHCVCLEGFTLGPDKRTCIEEHAHCFPGCMNGGVCRGGKCRCPRGFSGGLCQEDVNECLKYTRLCEHQCRNTYGSYFCTCPPGIRLREDKRTCHSSTCKPNCINGGVCDNNRCRCPPGYYGIICQLDLDECYSNPCRNKCVNTIGSYYCTG</sequence>
<dbReference type="PROSITE" id="PS50026">
    <property type="entry name" value="EGF_3"/>
    <property type="match status" value="2"/>
</dbReference>
<keyword evidence="1 5" id="KW-0245">EGF-like domain</keyword>
<feature type="signal peptide" evidence="6">
    <location>
        <begin position="1"/>
        <end position="21"/>
    </location>
</feature>
<dbReference type="InterPro" id="IPR001881">
    <property type="entry name" value="EGF-like_Ca-bd_dom"/>
</dbReference>
<dbReference type="PROSITE" id="PS00022">
    <property type="entry name" value="EGF_1"/>
    <property type="match status" value="3"/>
</dbReference>
<evidence type="ECO:0000259" key="7">
    <source>
        <dbReference type="PROSITE" id="PS50026"/>
    </source>
</evidence>
<dbReference type="OMA" id="CLPECAN"/>
<dbReference type="Proteomes" id="UP000005408">
    <property type="component" value="Unassembled WGS sequence"/>
</dbReference>
<dbReference type="InterPro" id="IPR000742">
    <property type="entry name" value="EGF"/>
</dbReference>
<comment type="caution">
    <text evidence="5">Lacks conserved residue(s) required for the propagation of feature annotation.</text>
</comment>
<dbReference type="FunFam" id="2.10.25.10:FF:000010">
    <property type="entry name" value="Pro-epidermal growth factor"/>
    <property type="match status" value="2"/>
</dbReference>
<dbReference type="SMART" id="SM00179">
    <property type="entry name" value="EGF_CA"/>
    <property type="match status" value="3"/>
</dbReference>
<dbReference type="GO" id="GO:0005509">
    <property type="term" value="F:calcium ion binding"/>
    <property type="evidence" value="ECO:0007669"/>
    <property type="project" value="InterPro"/>
</dbReference>
<dbReference type="CDD" id="cd00054">
    <property type="entry name" value="EGF_CA"/>
    <property type="match status" value="1"/>
</dbReference>
<evidence type="ECO:0000256" key="3">
    <source>
        <dbReference type="ARBA" id="ARBA00022737"/>
    </source>
</evidence>
<organism evidence="8 9">
    <name type="scientific">Magallana gigas</name>
    <name type="common">Pacific oyster</name>
    <name type="synonym">Crassostrea gigas</name>
    <dbReference type="NCBI Taxonomy" id="29159"/>
    <lineage>
        <taxon>Eukaryota</taxon>
        <taxon>Metazoa</taxon>
        <taxon>Spiralia</taxon>
        <taxon>Lophotrochozoa</taxon>
        <taxon>Mollusca</taxon>
        <taxon>Bivalvia</taxon>
        <taxon>Autobranchia</taxon>
        <taxon>Pteriomorphia</taxon>
        <taxon>Ostreida</taxon>
        <taxon>Ostreoidea</taxon>
        <taxon>Ostreidae</taxon>
        <taxon>Magallana</taxon>
    </lineage>
</organism>
<evidence type="ECO:0000256" key="5">
    <source>
        <dbReference type="PROSITE-ProRule" id="PRU00076"/>
    </source>
</evidence>
<keyword evidence="2 6" id="KW-0732">Signal</keyword>
<dbReference type="PANTHER" id="PTHR24050:SF28">
    <property type="entry name" value="UROMODULIN-LIKE"/>
    <property type="match status" value="1"/>
</dbReference>
<keyword evidence="3" id="KW-0677">Repeat</keyword>
<evidence type="ECO:0000256" key="2">
    <source>
        <dbReference type="ARBA" id="ARBA00022729"/>
    </source>
</evidence>
<dbReference type="InterPro" id="IPR000152">
    <property type="entry name" value="EGF-type_Asp/Asn_hydroxyl_site"/>
</dbReference>
<dbReference type="PROSITE" id="PS00010">
    <property type="entry name" value="ASX_HYDROXYL"/>
    <property type="match status" value="2"/>
</dbReference>
<dbReference type="PROSITE" id="PS01186">
    <property type="entry name" value="EGF_2"/>
    <property type="match status" value="3"/>
</dbReference>
<dbReference type="AlphaFoldDB" id="A0A8W8KW21"/>
<dbReference type="PROSITE" id="PS01187">
    <property type="entry name" value="EGF_CA"/>
    <property type="match status" value="3"/>
</dbReference>
<protein>
    <recommendedName>
        <fullName evidence="7">EGF-like domain-containing protein</fullName>
    </recommendedName>
</protein>
<evidence type="ECO:0000313" key="8">
    <source>
        <dbReference type="EnsemblMetazoa" id="G25532.3:cds"/>
    </source>
</evidence>
<dbReference type="InterPro" id="IPR049883">
    <property type="entry name" value="NOTCH1_EGF-like"/>
</dbReference>
<dbReference type="InterPro" id="IPR052235">
    <property type="entry name" value="Nephronectin_domain"/>
</dbReference>
<accession>A0A8W8KW21</accession>
<reference evidence="8" key="1">
    <citation type="submission" date="2022-08" db="UniProtKB">
        <authorList>
            <consortium name="EnsemblMetazoa"/>
        </authorList>
    </citation>
    <scope>IDENTIFICATION</scope>
    <source>
        <strain evidence="8">05x7-T-G4-1.051#20</strain>
    </source>
</reference>
<feature type="domain" description="EGF-like" evidence="7">
    <location>
        <begin position="754"/>
        <end position="794"/>
    </location>
</feature>
<name>A0A8W8KW21_MAGGI</name>
<dbReference type="PANTHER" id="PTHR24050">
    <property type="entry name" value="PA14 DOMAIN-CONTAINING PROTEIN"/>
    <property type="match status" value="1"/>
</dbReference>
<dbReference type="Gene3D" id="2.10.25.10">
    <property type="entry name" value="Laminin"/>
    <property type="match status" value="4"/>
</dbReference>
<dbReference type="Pfam" id="PF14670">
    <property type="entry name" value="FXa_inhibition"/>
    <property type="match status" value="1"/>
</dbReference>
<dbReference type="InterPro" id="IPR009030">
    <property type="entry name" value="Growth_fac_rcpt_cys_sf"/>
</dbReference>